<gene>
    <name evidence="15" type="ORF">SAMN06297358_1602</name>
</gene>
<dbReference type="GO" id="GO:0044718">
    <property type="term" value="P:siderophore transmembrane transport"/>
    <property type="evidence" value="ECO:0007669"/>
    <property type="project" value="TreeGrafter"/>
</dbReference>
<dbReference type="GO" id="GO:0009279">
    <property type="term" value="C:cell outer membrane"/>
    <property type="evidence" value="ECO:0007669"/>
    <property type="project" value="UniProtKB-SubCell"/>
</dbReference>
<dbReference type="EMBL" id="OCMT01000002">
    <property type="protein sequence ID" value="SOD14493.1"/>
    <property type="molecule type" value="Genomic_DNA"/>
</dbReference>
<dbReference type="InterPro" id="IPR036942">
    <property type="entry name" value="Beta-barrel_TonB_sf"/>
</dbReference>
<evidence type="ECO:0000256" key="6">
    <source>
        <dbReference type="ARBA" id="ARBA00022729"/>
    </source>
</evidence>
<dbReference type="PANTHER" id="PTHR30069:SF29">
    <property type="entry name" value="HEMOGLOBIN AND HEMOGLOBIN-HAPTOGLOBIN-BINDING PROTEIN 1-RELATED"/>
    <property type="match status" value="1"/>
</dbReference>
<dbReference type="Pfam" id="PF13715">
    <property type="entry name" value="CarbopepD_reg_2"/>
    <property type="match status" value="1"/>
</dbReference>
<dbReference type="InterPro" id="IPR011662">
    <property type="entry name" value="Secretin/TonB_short_N"/>
</dbReference>
<proteinExistence type="inferred from homology"/>
<dbReference type="OrthoDB" id="9768177at2"/>
<dbReference type="PROSITE" id="PS52016">
    <property type="entry name" value="TONB_DEPENDENT_REC_3"/>
    <property type="match status" value="1"/>
</dbReference>
<dbReference type="InterPro" id="IPR037066">
    <property type="entry name" value="Plug_dom_sf"/>
</dbReference>
<keyword evidence="10" id="KW-0675">Receptor</keyword>
<evidence type="ECO:0000259" key="14">
    <source>
        <dbReference type="SMART" id="SM00965"/>
    </source>
</evidence>
<name>A0A285ZXV6_9SPHI</name>
<dbReference type="Pfam" id="PF00593">
    <property type="entry name" value="TonB_dep_Rec_b-barrel"/>
    <property type="match status" value="1"/>
</dbReference>
<dbReference type="SMART" id="SM00965">
    <property type="entry name" value="STN"/>
    <property type="match status" value="1"/>
</dbReference>
<sequence length="1207" mass="134932">MSKLYLTGRQKPVFISYLRLLLLVSIFTTLTTQLSFSQTTYTFSFKQAALNTVISEIATKTNYQFVYDASFNQKAKPINAEIKSSNIDEILTQVFKDQDFTYRVNGKTIVIKSKAAGENTYVLRGIVNDNEGLPMPGVTITQKGTTNMVHTDQNGYFAIYVSDSNNTLAFSYLGYEQKEVKYSKGATGTSVVVSLAPSNSILQEVVVTGYQTISKERSTAAISVVDNKTLNENINTDLYSALEGRIAGLMSEKNANGVGSDKLILRGIGTFSTSAVNGVGVEPLLVIDGLPTEISLSDVNPYDIESVNVLRDAAAASIYGSRAANGIIVLTTKKGSGNLKVTLNSDFFVSTKPNLNLMNYASTSEAIDYEQAIYNKERARYTNTASMFNAYGDIANGTIKYYSPLYQLNRDKEEGKITTTQFDNTINQWRTNDYIEDYKNNVWQNEFRQRYNLSFSGGTNKQNTFLSFNFDDSKQRIKYNQDKNFTLYAKSNFQLKSWLNATIGFNGSYSTADVTDASYSDFTIQNRYEQIVDANGNLVISPYVNIKDGFTGSLAMNGVVAGKINSTTSLKPVSFNILNALQEGIEERNSLALRAFANLQAKIYDGLSFGTQFQYENRRNSRESFYDANSYKMRYASDALANYSSTTNLYTSGLPAGGRYYQYNNQSSSYTFRNQLNYDKSFNQNKHSVSAIAGFEMREIFSPRSIEQLRYGYDPVTLSSVILDNASLSQTGLPSYIYGGNRTLSTLGRTQTEVKHRYFSVYSNMSYTYLSRYNVTGSVRIDRADLFGVDPQYKNRPLWSVGLGWNASNEEFLSNVSWIDMLKLRATYGVNGNVDQTTTPYLTATRRNDNLFPTLQYTNITVLPNPKLRWEKVASSNIGLDFSLFKGKLRGNFDVYNKYSSDLLATTELDPTVGALNRVLNSGEMRNRGIEIGLGSNWYNKNDLRFSSNFIIAFNNNAVKKVNITNSTAQNYVAAPQNYFFEDETFGSLYAYKYGGMINGYPYVLDENGNPSISFDSNGNPIATSIKSSINNSAALVNMGPLTPTYTGSLSQRMSYKQFDLNVLMVFSGGNKLRKDFIDPGETKTTTITNTVVTNGQENNLPRLVVDYPENLLNYAGNIISMWRNSDVNVVDADYVKLRNVSLSYNLPQSFANKIKISSAKITFQMNNIWYWSAAGNNIDPETYTSNSATRNIPLPKTYLFGFNLTL</sequence>
<evidence type="ECO:0000256" key="12">
    <source>
        <dbReference type="PROSITE-ProRule" id="PRU01360"/>
    </source>
</evidence>
<dbReference type="Gene3D" id="2.40.170.20">
    <property type="entry name" value="TonB-dependent receptor, beta-barrel domain"/>
    <property type="match status" value="1"/>
</dbReference>
<dbReference type="InterPro" id="IPR023996">
    <property type="entry name" value="TonB-dep_OMP_SusC/RagA"/>
</dbReference>
<reference evidence="16" key="1">
    <citation type="submission" date="2017-09" db="EMBL/GenBank/DDBJ databases">
        <authorList>
            <person name="Varghese N."/>
            <person name="Submissions S."/>
        </authorList>
    </citation>
    <scope>NUCLEOTIDE SEQUENCE [LARGE SCALE GENOMIC DNA]</scope>
    <source>
        <strain evidence="16">CGMCC 1.12803</strain>
    </source>
</reference>
<dbReference type="Gene3D" id="2.170.130.10">
    <property type="entry name" value="TonB-dependent receptor, plug domain"/>
    <property type="match status" value="1"/>
</dbReference>
<evidence type="ECO:0000256" key="9">
    <source>
        <dbReference type="ARBA" id="ARBA00023136"/>
    </source>
</evidence>
<dbReference type="Proteomes" id="UP000219281">
    <property type="component" value="Unassembled WGS sequence"/>
</dbReference>
<dbReference type="PANTHER" id="PTHR30069">
    <property type="entry name" value="TONB-DEPENDENT OUTER MEMBRANE RECEPTOR"/>
    <property type="match status" value="1"/>
</dbReference>
<keyword evidence="6" id="KW-0732">Signal</keyword>
<keyword evidence="8 13" id="KW-0798">TonB box</keyword>
<keyword evidence="9 12" id="KW-0472">Membrane</keyword>
<evidence type="ECO:0000313" key="15">
    <source>
        <dbReference type="EMBL" id="SOD14493.1"/>
    </source>
</evidence>
<accession>A0A285ZXV6</accession>
<evidence type="ECO:0000256" key="1">
    <source>
        <dbReference type="ARBA" id="ARBA00004571"/>
    </source>
</evidence>
<dbReference type="AlphaFoldDB" id="A0A285ZXV6"/>
<dbReference type="RefSeq" id="WP_097130696.1">
    <property type="nucleotide sequence ID" value="NZ_OCMT01000002.1"/>
</dbReference>
<keyword evidence="7" id="KW-0408">Iron</keyword>
<dbReference type="NCBIfam" id="TIGR04056">
    <property type="entry name" value="OMP_RagA_SusC"/>
    <property type="match status" value="1"/>
</dbReference>
<dbReference type="InterPro" id="IPR023997">
    <property type="entry name" value="TonB-dep_OMP_SusC/RagA_CS"/>
</dbReference>
<evidence type="ECO:0000256" key="8">
    <source>
        <dbReference type="ARBA" id="ARBA00023077"/>
    </source>
</evidence>
<dbReference type="GO" id="GO:0015344">
    <property type="term" value="F:siderophore uptake transmembrane transporter activity"/>
    <property type="evidence" value="ECO:0007669"/>
    <property type="project" value="TreeGrafter"/>
</dbReference>
<dbReference type="Gene3D" id="3.55.50.30">
    <property type="match status" value="1"/>
</dbReference>
<dbReference type="NCBIfam" id="TIGR04057">
    <property type="entry name" value="SusC_RagA_signa"/>
    <property type="match status" value="1"/>
</dbReference>
<comment type="subcellular location">
    <subcellularLocation>
        <location evidence="1 12">Cell outer membrane</location>
        <topology evidence="1 12">Multi-pass membrane protein</topology>
    </subcellularLocation>
</comment>
<keyword evidence="2 12" id="KW-0813">Transport</keyword>
<keyword evidence="4" id="KW-0406">Ion transport</keyword>
<dbReference type="InterPro" id="IPR039426">
    <property type="entry name" value="TonB-dep_rcpt-like"/>
</dbReference>
<evidence type="ECO:0000256" key="5">
    <source>
        <dbReference type="ARBA" id="ARBA00022692"/>
    </source>
</evidence>
<protein>
    <submittedName>
        <fullName evidence="15">TonB-linked outer membrane protein, SusC/RagA family</fullName>
    </submittedName>
</protein>
<dbReference type="Gene3D" id="2.60.40.1120">
    <property type="entry name" value="Carboxypeptidase-like, regulatory domain"/>
    <property type="match status" value="1"/>
</dbReference>
<evidence type="ECO:0000256" key="4">
    <source>
        <dbReference type="ARBA" id="ARBA00022496"/>
    </source>
</evidence>
<keyword evidence="5 12" id="KW-0812">Transmembrane</keyword>
<evidence type="ECO:0000256" key="11">
    <source>
        <dbReference type="ARBA" id="ARBA00023237"/>
    </source>
</evidence>
<evidence type="ECO:0000256" key="2">
    <source>
        <dbReference type="ARBA" id="ARBA00022448"/>
    </source>
</evidence>
<evidence type="ECO:0000256" key="7">
    <source>
        <dbReference type="ARBA" id="ARBA00023004"/>
    </source>
</evidence>
<dbReference type="InterPro" id="IPR000531">
    <property type="entry name" value="Beta-barrel_TonB"/>
</dbReference>
<keyword evidence="4" id="KW-0410">Iron transport</keyword>
<dbReference type="SUPFAM" id="SSF56935">
    <property type="entry name" value="Porins"/>
    <property type="match status" value="1"/>
</dbReference>
<organism evidence="15 16">
    <name type="scientific">Pedobacter xixiisoli</name>
    <dbReference type="NCBI Taxonomy" id="1476464"/>
    <lineage>
        <taxon>Bacteria</taxon>
        <taxon>Pseudomonadati</taxon>
        <taxon>Bacteroidota</taxon>
        <taxon>Sphingobacteriia</taxon>
        <taxon>Sphingobacteriales</taxon>
        <taxon>Sphingobacteriaceae</taxon>
        <taxon>Pedobacter</taxon>
    </lineage>
</organism>
<feature type="domain" description="Secretin/TonB short N-terminal" evidence="14">
    <location>
        <begin position="63"/>
        <end position="114"/>
    </location>
</feature>
<keyword evidence="16" id="KW-1185">Reference proteome</keyword>
<comment type="similarity">
    <text evidence="12 13">Belongs to the TonB-dependent receptor family.</text>
</comment>
<evidence type="ECO:0000313" key="16">
    <source>
        <dbReference type="Proteomes" id="UP000219281"/>
    </source>
</evidence>
<dbReference type="Pfam" id="PF07715">
    <property type="entry name" value="Plug"/>
    <property type="match status" value="1"/>
</dbReference>
<keyword evidence="3 12" id="KW-1134">Transmembrane beta strand</keyword>
<evidence type="ECO:0000256" key="10">
    <source>
        <dbReference type="ARBA" id="ARBA00023170"/>
    </source>
</evidence>
<dbReference type="InterPro" id="IPR012910">
    <property type="entry name" value="Plug_dom"/>
</dbReference>
<keyword evidence="11 12" id="KW-0998">Cell outer membrane</keyword>
<evidence type="ECO:0000256" key="13">
    <source>
        <dbReference type="RuleBase" id="RU003357"/>
    </source>
</evidence>
<dbReference type="SUPFAM" id="SSF49464">
    <property type="entry name" value="Carboxypeptidase regulatory domain-like"/>
    <property type="match status" value="1"/>
</dbReference>
<evidence type="ECO:0000256" key="3">
    <source>
        <dbReference type="ARBA" id="ARBA00022452"/>
    </source>
</evidence>
<dbReference type="InterPro" id="IPR008969">
    <property type="entry name" value="CarboxyPept-like_regulatory"/>
</dbReference>